<dbReference type="InterPro" id="IPR029052">
    <property type="entry name" value="Metallo-depent_PP-like"/>
</dbReference>
<dbReference type="EMBL" id="LBTH01000026">
    <property type="protein sequence ID" value="KKQ35403.1"/>
    <property type="molecule type" value="Genomic_DNA"/>
</dbReference>
<protein>
    <submittedName>
        <fullName evidence="1">Metallophosphoesterase</fullName>
    </submittedName>
</protein>
<comment type="caution">
    <text evidence="1">The sequence shown here is derived from an EMBL/GenBank/DDBJ whole genome shotgun (WGS) entry which is preliminary data.</text>
</comment>
<proteinExistence type="predicted"/>
<accession>A0A0G0GWM4</accession>
<evidence type="ECO:0000313" key="2">
    <source>
        <dbReference type="Proteomes" id="UP000034852"/>
    </source>
</evidence>
<evidence type="ECO:0000313" key="1">
    <source>
        <dbReference type="EMBL" id="KKQ35403.1"/>
    </source>
</evidence>
<dbReference type="GO" id="GO:0004113">
    <property type="term" value="F:2',3'-cyclic-nucleotide 3'-phosphodiesterase activity"/>
    <property type="evidence" value="ECO:0007669"/>
    <property type="project" value="TreeGrafter"/>
</dbReference>
<organism evidence="1 2">
    <name type="scientific">candidate division WS6 bacterium GW2011_GWA2_37_6</name>
    <dbReference type="NCBI Taxonomy" id="1619087"/>
    <lineage>
        <taxon>Bacteria</taxon>
        <taxon>Candidatus Dojkabacteria</taxon>
    </lineage>
</organism>
<dbReference type="Proteomes" id="UP000034852">
    <property type="component" value="Unassembled WGS sequence"/>
</dbReference>
<dbReference type="Pfam" id="PF13277">
    <property type="entry name" value="YmdB"/>
    <property type="match status" value="1"/>
</dbReference>
<dbReference type="PANTHER" id="PTHR36303:SF1">
    <property type="entry name" value="2',3'-CYCLIC-NUCLEOTIDE 2'-PHOSPHODIESTERASE"/>
    <property type="match status" value="1"/>
</dbReference>
<gene>
    <name evidence="1" type="ORF">US52_C0026G0006</name>
</gene>
<reference evidence="1 2" key="1">
    <citation type="journal article" date="2015" name="Nature">
        <title>rRNA introns, odd ribosomes, and small enigmatic genomes across a large radiation of phyla.</title>
        <authorList>
            <person name="Brown C.T."/>
            <person name="Hug L.A."/>
            <person name="Thomas B.C."/>
            <person name="Sharon I."/>
            <person name="Castelle C.J."/>
            <person name="Singh A."/>
            <person name="Wilkins M.J."/>
            <person name="Williams K.H."/>
            <person name="Banfield J.F."/>
        </authorList>
    </citation>
    <scope>NUCLEOTIDE SEQUENCE [LARGE SCALE GENOMIC DNA]</scope>
</reference>
<dbReference type="InterPro" id="IPR005235">
    <property type="entry name" value="YmdB-like"/>
</dbReference>
<dbReference type="Gene3D" id="3.60.21.10">
    <property type="match status" value="1"/>
</dbReference>
<dbReference type="PANTHER" id="PTHR36303">
    <property type="entry name" value="2',3'-CYCLIC-NUCLEOTIDE 2'-PHOSPHODIESTERASE"/>
    <property type="match status" value="1"/>
</dbReference>
<dbReference type="SUPFAM" id="SSF56300">
    <property type="entry name" value="Metallo-dependent phosphatases"/>
    <property type="match status" value="1"/>
</dbReference>
<sequence length="177" mass="19911">MASSKVTKLLFLGDISTRYGRQIVRDVLPSIKKKDGVDIVVANCENAAGGRGVTREIVNELQACGIDYFTTGEHVWDVARFRNDLVDENVPLLRPYNYEGMGEIPGKGWTVLDMGANGQIIIINLIGQVFMRDHVRSPFWAFDELYRKLEEDLGQEFLQKTPIIIDLHAETTAEKIA</sequence>
<feature type="non-terminal residue" evidence="1">
    <location>
        <position position="177"/>
    </location>
</feature>
<dbReference type="AlphaFoldDB" id="A0A0G0GWM4"/>
<name>A0A0G0GWM4_9BACT</name>